<dbReference type="VEuPathDB" id="FungiDB:PV07_08080"/>
<dbReference type="SMART" id="SM00184">
    <property type="entry name" value="RING"/>
    <property type="match status" value="1"/>
</dbReference>
<keyword evidence="1" id="KW-0479">Metal-binding</keyword>
<keyword evidence="1" id="KW-0862">Zinc</keyword>
<reference evidence="4 5" key="1">
    <citation type="submission" date="2015-01" db="EMBL/GenBank/DDBJ databases">
        <title>The Genome Sequence of Cladophialophora immunda CBS83496.</title>
        <authorList>
            <consortium name="The Broad Institute Genomics Platform"/>
            <person name="Cuomo C."/>
            <person name="de Hoog S."/>
            <person name="Gorbushina A."/>
            <person name="Stielow B."/>
            <person name="Teixiera M."/>
            <person name="Abouelleil A."/>
            <person name="Chapman S.B."/>
            <person name="Priest M."/>
            <person name="Young S.K."/>
            <person name="Wortman J."/>
            <person name="Nusbaum C."/>
            <person name="Birren B."/>
        </authorList>
    </citation>
    <scope>NUCLEOTIDE SEQUENCE [LARGE SCALE GENOMIC DNA]</scope>
    <source>
        <strain evidence="4 5">CBS 83496</strain>
    </source>
</reference>
<keyword evidence="2" id="KW-0472">Membrane</keyword>
<dbReference type="GO" id="GO:0008270">
    <property type="term" value="F:zinc ion binding"/>
    <property type="evidence" value="ECO:0007669"/>
    <property type="project" value="UniProtKB-KW"/>
</dbReference>
<keyword evidence="2" id="KW-0812">Transmembrane</keyword>
<dbReference type="RefSeq" id="XP_016248629.1">
    <property type="nucleotide sequence ID" value="XM_016395210.1"/>
</dbReference>
<keyword evidence="5" id="KW-1185">Reference proteome</keyword>
<evidence type="ECO:0000313" key="5">
    <source>
        <dbReference type="Proteomes" id="UP000054466"/>
    </source>
</evidence>
<evidence type="ECO:0000256" key="1">
    <source>
        <dbReference type="PROSITE-ProRule" id="PRU00175"/>
    </source>
</evidence>
<dbReference type="Pfam" id="PF13639">
    <property type="entry name" value="zf-RING_2"/>
    <property type="match status" value="1"/>
</dbReference>
<organism evidence="4 5">
    <name type="scientific">Cladophialophora immunda</name>
    <dbReference type="NCBI Taxonomy" id="569365"/>
    <lineage>
        <taxon>Eukaryota</taxon>
        <taxon>Fungi</taxon>
        <taxon>Dikarya</taxon>
        <taxon>Ascomycota</taxon>
        <taxon>Pezizomycotina</taxon>
        <taxon>Eurotiomycetes</taxon>
        <taxon>Chaetothyriomycetidae</taxon>
        <taxon>Chaetothyriales</taxon>
        <taxon>Herpotrichiellaceae</taxon>
        <taxon>Cladophialophora</taxon>
    </lineage>
</organism>
<dbReference type="STRING" id="569365.A0A0D2CBH9"/>
<dbReference type="HOGENOM" id="CLU_027981_0_0_1"/>
<dbReference type="OrthoDB" id="21204at2759"/>
<dbReference type="EMBL" id="KN847043">
    <property type="protein sequence ID" value="KIW28413.1"/>
    <property type="molecule type" value="Genomic_DNA"/>
</dbReference>
<evidence type="ECO:0000259" key="3">
    <source>
        <dbReference type="PROSITE" id="PS50089"/>
    </source>
</evidence>
<keyword evidence="2" id="KW-1133">Transmembrane helix</keyword>
<dbReference type="CDD" id="cd16454">
    <property type="entry name" value="RING-H2_PA-TM-RING"/>
    <property type="match status" value="1"/>
</dbReference>
<gene>
    <name evidence="4" type="ORF">PV07_08080</name>
</gene>
<dbReference type="PANTHER" id="PTHR22765">
    <property type="entry name" value="RING FINGER AND PROTEASE ASSOCIATED DOMAIN-CONTAINING"/>
    <property type="match status" value="1"/>
</dbReference>
<dbReference type="InterPro" id="IPR001841">
    <property type="entry name" value="Znf_RING"/>
</dbReference>
<dbReference type="AlphaFoldDB" id="A0A0D2CBH9"/>
<dbReference type="PROSITE" id="PS50089">
    <property type="entry name" value="ZF_RING_2"/>
    <property type="match status" value="1"/>
</dbReference>
<dbReference type="PANTHER" id="PTHR22765:SF413">
    <property type="entry name" value="FINGER DOMAIN PROTEIN, PUTATIVE (AFU_ORTHOLOGUE AFUA_1G04600)-RELATED"/>
    <property type="match status" value="1"/>
</dbReference>
<feature type="transmembrane region" description="Helical" evidence="2">
    <location>
        <begin position="216"/>
        <end position="241"/>
    </location>
</feature>
<protein>
    <recommendedName>
        <fullName evidence="3">RING-type domain-containing protein</fullName>
    </recommendedName>
</protein>
<dbReference type="SUPFAM" id="SSF57850">
    <property type="entry name" value="RING/U-box"/>
    <property type="match status" value="1"/>
</dbReference>
<dbReference type="GO" id="GO:0005737">
    <property type="term" value="C:cytoplasm"/>
    <property type="evidence" value="ECO:0007669"/>
    <property type="project" value="TreeGrafter"/>
</dbReference>
<dbReference type="GO" id="GO:0061630">
    <property type="term" value="F:ubiquitin protein ligase activity"/>
    <property type="evidence" value="ECO:0007669"/>
    <property type="project" value="TreeGrafter"/>
</dbReference>
<dbReference type="GO" id="GO:0006511">
    <property type="term" value="P:ubiquitin-dependent protein catabolic process"/>
    <property type="evidence" value="ECO:0007669"/>
    <property type="project" value="TreeGrafter"/>
</dbReference>
<sequence>MSAQDFGVVAIVLPNPQYDPSNGARIVNESFGFALRASGLIRTLSPSNPHHYDVIQGLLYSPALPPSSPCDNSTRSLIPANATTRAQIPPGDYPLIALAPWTEPECVFSYLSAMRSDQVRGAIFFQPGNSNTQPPPVSDRSWTLHDGGQWKSTNEYPVYAIPGMLGSFLLNELALYSGNMSEVPFGSDLVEIYNPHDTIRLYARMDVNTTTGIPSLWVFLIIVLAILLAVVLMTSIVMHMIQRRQRRILQRRVANGEVDLEALGIKRLQVPQELLDKMPKYTYHAKSEPNSINGDGLNETVEPETIDAVKPEAEKPAHNDGNDGKDVESAIAPAIVVRPVAFSQSTCPICLDDFISGETTVRELPCNHVFHPECIDPFLRDNSSLCPLCKKSSLPAGYCPVQVTNLMVRRERLMRRMRQRSSAPEESSAGTHMNRLPAPILALTGRSVRTISIPMVSPQIPMDQARTATASMENGPFARRRNTMEDEIPADVRAQGISARRAWLRERLARREARSYEQRADEGRAAEESRPLWRRIAGRLFPSL</sequence>
<evidence type="ECO:0000313" key="4">
    <source>
        <dbReference type="EMBL" id="KIW28413.1"/>
    </source>
</evidence>
<dbReference type="GeneID" id="27347274"/>
<feature type="domain" description="RING-type" evidence="3">
    <location>
        <begin position="347"/>
        <end position="390"/>
    </location>
</feature>
<evidence type="ECO:0000256" key="2">
    <source>
        <dbReference type="SAM" id="Phobius"/>
    </source>
</evidence>
<dbReference type="Gene3D" id="3.30.40.10">
    <property type="entry name" value="Zinc/RING finger domain, C3HC4 (zinc finger)"/>
    <property type="match status" value="1"/>
</dbReference>
<dbReference type="Proteomes" id="UP000054466">
    <property type="component" value="Unassembled WGS sequence"/>
</dbReference>
<proteinExistence type="predicted"/>
<dbReference type="InterPro" id="IPR013083">
    <property type="entry name" value="Znf_RING/FYVE/PHD"/>
</dbReference>
<name>A0A0D2CBH9_9EURO</name>
<keyword evidence="1" id="KW-0863">Zinc-finger</keyword>
<accession>A0A0D2CBH9</accession>
<dbReference type="InterPro" id="IPR051826">
    <property type="entry name" value="E3_ubiquitin-ligase_domain"/>
</dbReference>